<evidence type="ECO:0000256" key="2">
    <source>
        <dbReference type="SAM" id="SignalP"/>
    </source>
</evidence>
<accession>A0A8J2ZKA6</accession>
<sequence>MLKRILMAGAAVVALSTASAAQAQDQVYIQIEAQPSLSQAENALRGYSGALDNVNGFSLGAGWYGIALGPYSPEDAGALLRQLRGAGLIPRDSYLAASTEYRDQFWPVGAGIGAPQPVESAPETQPTPQVQPEQPQEPAVIAEPEPEPQPPVIDETPAQARASEAQLTRGQREMLQVAMQWSGHYNAAIDGAFGRGTRGAMAAWQRDNGYEATGVLTTMQRDDLLGQYNAVLEGLDMQLVQDSRAGIEIELPLGAVAFDRYEAPFAIFEPTGDMQASALLISQPGDRRALGGLYEIMQTLEIVPLEGPRERRGNGFTLTGANESIVSHTEVSLVDGALKGWTLVWPAGDEGRRERVLALMQASFIPTPGVLDPAQITDAGQSVDLVSGMEIRKPKRNVAGFFVDWSGKVLTSAEAVASCGRITLDEVYEASVSASDDALGVAVLTPATALSPRAVAAFRSDVPRLNSEVAVAGYPFGGVLTAPTLTYGSLEDTRGLGGEQELSRLALAAQSGDAGGPVFDAGGAVLGMMLPSPSGDQQLPQGVSFAADASALQTFLSGAGVQGASTSGEAAIAPEDLAAEATGMTVKVSCWE</sequence>
<dbReference type="InterPro" id="IPR036365">
    <property type="entry name" value="PGBD-like_sf"/>
</dbReference>
<feature type="chain" id="PRO_5035190028" evidence="2">
    <location>
        <begin position="24"/>
        <end position="592"/>
    </location>
</feature>
<proteinExistence type="predicted"/>
<keyword evidence="2" id="KW-0732">Signal</keyword>
<protein>
    <submittedName>
        <fullName evidence="4">Peptidoglycan-binding protein</fullName>
    </submittedName>
</protein>
<dbReference type="InterPro" id="IPR036366">
    <property type="entry name" value="PGBDSf"/>
</dbReference>
<feature type="compositionally biased region" description="Low complexity" evidence="1">
    <location>
        <begin position="121"/>
        <end position="143"/>
    </location>
</feature>
<organism evidence="4 5">
    <name type="scientific">Salipiger pallidus</name>
    <dbReference type="NCBI Taxonomy" id="1775170"/>
    <lineage>
        <taxon>Bacteria</taxon>
        <taxon>Pseudomonadati</taxon>
        <taxon>Pseudomonadota</taxon>
        <taxon>Alphaproteobacteria</taxon>
        <taxon>Rhodobacterales</taxon>
        <taxon>Roseobacteraceae</taxon>
        <taxon>Salipiger</taxon>
    </lineage>
</organism>
<dbReference type="Gene3D" id="2.40.10.120">
    <property type="match status" value="1"/>
</dbReference>
<dbReference type="Proteomes" id="UP000617145">
    <property type="component" value="Unassembled WGS sequence"/>
</dbReference>
<gene>
    <name evidence="4" type="ORF">GCM10011415_21890</name>
</gene>
<dbReference type="EMBL" id="BMJV01000004">
    <property type="protein sequence ID" value="GGG73248.1"/>
    <property type="molecule type" value="Genomic_DNA"/>
</dbReference>
<reference evidence="4" key="1">
    <citation type="journal article" date="2014" name="Int. J. Syst. Evol. Microbiol.">
        <title>Complete genome sequence of Corynebacterium casei LMG S-19264T (=DSM 44701T), isolated from a smear-ripened cheese.</title>
        <authorList>
            <consortium name="US DOE Joint Genome Institute (JGI-PGF)"/>
            <person name="Walter F."/>
            <person name="Albersmeier A."/>
            <person name="Kalinowski J."/>
            <person name="Ruckert C."/>
        </authorList>
    </citation>
    <scope>NUCLEOTIDE SEQUENCE</scope>
    <source>
        <strain evidence="4">CGMCC 1.15762</strain>
    </source>
</reference>
<keyword evidence="5" id="KW-1185">Reference proteome</keyword>
<evidence type="ECO:0000259" key="3">
    <source>
        <dbReference type="Pfam" id="PF01471"/>
    </source>
</evidence>
<dbReference type="RefSeq" id="WP_188790269.1">
    <property type="nucleotide sequence ID" value="NZ_BMJV01000004.1"/>
</dbReference>
<feature type="signal peptide" evidence="2">
    <location>
        <begin position="1"/>
        <end position="23"/>
    </location>
</feature>
<dbReference type="Pfam" id="PF13365">
    <property type="entry name" value="Trypsin_2"/>
    <property type="match status" value="1"/>
</dbReference>
<dbReference type="SUPFAM" id="SSF50494">
    <property type="entry name" value="Trypsin-like serine proteases"/>
    <property type="match status" value="1"/>
</dbReference>
<dbReference type="InterPro" id="IPR002477">
    <property type="entry name" value="Peptidoglycan-bd-like"/>
</dbReference>
<evidence type="ECO:0000256" key="1">
    <source>
        <dbReference type="SAM" id="MobiDB-lite"/>
    </source>
</evidence>
<dbReference type="Pfam" id="PF01471">
    <property type="entry name" value="PG_binding_1"/>
    <property type="match status" value="1"/>
</dbReference>
<reference evidence="4" key="2">
    <citation type="submission" date="2020-09" db="EMBL/GenBank/DDBJ databases">
        <authorList>
            <person name="Sun Q."/>
            <person name="Zhou Y."/>
        </authorList>
    </citation>
    <scope>NUCLEOTIDE SEQUENCE</scope>
    <source>
        <strain evidence="4">CGMCC 1.15762</strain>
    </source>
</reference>
<comment type="caution">
    <text evidence="4">The sequence shown here is derived from an EMBL/GenBank/DDBJ whole genome shotgun (WGS) entry which is preliminary data.</text>
</comment>
<dbReference type="SUPFAM" id="SSF47090">
    <property type="entry name" value="PGBD-like"/>
    <property type="match status" value="1"/>
</dbReference>
<feature type="domain" description="Peptidoglycan binding-like" evidence="3">
    <location>
        <begin position="170"/>
        <end position="218"/>
    </location>
</feature>
<name>A0A8J2ZKA6_9RHOB</name>
<dbReference type="InterPro" id="IPR009003">
    <property type="entry name" value="Peptidase_S1_PA"/>
</dbReference>
<evidence type="ECO:0000313" key="5">
    <source>
        <dbReference type="Proteomes" id="UP000617145"/>
    </source>
</evidence>
<dbReference type="Gene3D" id="1.10.101.10">
    <property type="entry name" value="PGBD-like superfamily/PGBD"/>
    <property type="match status" value="1"/>
</dbReference>
<feature type="region of interest" description="Disordered" evidence="1">
    <location>
        <begin position="112"/>
        <end position="168"/>
    </location>
</feature>
<dbReference type="AlphaFoldDB" id="A0A8J2ZKA6"/>
<evidence type="ECO:0000313" key="4">
    <source>
        <dbReference type="EMBL" id="GGG73248.1"/>
    </source>
</evidence>